<dbReference type="InterPro" id="IPR034686">
    <property type="entry name" value="Terpene_cyclase-like_2"/>
</dbReference>
<evidence type="ECO:0000256" key="5">
    <source>
        <dbReference type="ARBA" id="ARBA00023239"/>
    </source>
</evidence>
<dbReference type="GO" id="GO:0010333">
    <property type="term" value="F:terpene synthase activity"/>
    <property type="evidence" value="ECO:0007669"/>
    <property type="project" value="InterPro"/>
</dbReference>
<name>A0A2G8RSM1_9APHY</name>
<dbReference type="PANTHER" id="PTHR35201:SF4">
    <property type="entry name" value="BETA-PINACENE SYNTHASE-RELATED"/>
    <property type="match status" value="1"/>
</dbReference>
<dbReference type="SMR" id="A0A2G8RSM1"/>
<evidence type="ECO:0000256" key="6">
    <source>
        <dbReference type="RuleBase" id="RU366034"/>
    </source>
</evidence>
<dbReference type="Gene3D" id="1.10.600.10">
    <property type="entry name" value="Farnesyl Diphosphate Synthase"/>
    <property type="match status" value="1"/>
</dbReference>
<sequence>MAIAASKPKPTPDHFVLPDLVSHCNFPLAYHPHGDDIAAESVRWLDEGCPELSPRGRKALYGLQAGELTAYCYPYCSTERLRVVSDFMNYLFHLDNISDGMMRKGTEELADSVMNALWFPDRYMPTACDGKEQPADEVSAGKLARDYWTRCTRDAKPGPQARFKENLELFFEAVYQQARDRDTKLIPDLDSYISVRRDTSGCKPVFDLIEYAMDIDLPEHVVRHPVIQALNQGANDLVTWSNDIFSYNVEQARGDTHNMIVILMELRGFDLQTSVDFVGELCRQTIDTFMENQQNVPSFGPRLDRDVALYIQGLQDWIVGSLHWSFMTERYFGKSGAEVKKHRIVRLLPRRPKRIPVSA</sequence>
<keyword evidence="8" id="KW-1185">Reference proteome</keyword>
<evidence type="ECO:0000313" key="8">
    <source>
        <dbReference type="Proteomes" id="UP000230002"/>
    </source>
</evidence>
<keyword evidence="5 6" id="KW-0456">Lyase</keyword>
<proteinExistence type="inferred from homology"/>
<keyword evidence="3 6" id="KW-0479">Metal-binding</keyword>
<dbReference type="EC" id="4.2.3.-" evidence="6"/>
<comment type="caution">
    <text evidence="7">The sequence shown here is derived from an EMBL/GenBank/DDBJ whole genome shotgun (WGS) entry which is preliminary data.</text>
</comment>
<evidence type="ECO:0000256" key="1">
    <source>
        <dbReference type="ARBA" id="ARBA00001946"/>
    </source>
</evidence>
<accession>A0A2G8RSM1</accession>
<dbReference type="SFLD" id="SFLDG01020">
    <property type="entry name" value="Terpene_Cyclase_Like_2"/>
    <property type="match status" value="1"/>
</dbReference>
<dbReference type="GO" id="GO:0046872">
    <property type="term" value="F:metal ion binding"/>
    <property type="evidence" value="ECO:0007669"/>
    <property type="project" value="UniProtKB-KW"/>
</dbReference>
<dbReference type="STRING" id="1077348.A0A2G8RSM1"/>
<dbReference type="Proteomes" id="UP000230002">
    <property type="component" value="Unassembled WGS sequence"/>
</dbReference>
<evidence type="ECO:0000256" key="4">
    <source>
        <dbReference type="ARBA" id="ARBA00022842"/>
    </source>
</evidence>
<organism evidence="7 8">
    <name type="scientific">Ganoderma sinense ZZ0214-1</name>
    <dbReference type="NCBI Taxonomy" id="1077348"/>
    <lineage>
        <taxon>Eukaryota</taxon>
        <taxon>Fungi</taxon>
        <taxon>Dikarya</taxon>
        <taxon>Basidiomycota</taxon>
        <taxon>Agaricomycotina</taxon>
        <taxon>Agaricomycetes</taxon>
        <taxon>Polyporales</taxon>
        <taxon>Polyporaceae</taxon>
        <taxon>Ganoderma</taxon>
    </lineage>
</organism>
<dbReference type="SUPFAM" id="SSF48576">
    <property type="entry name" value="Terpenoid synthases"/>
    <property type="match status" value="1"/>
</dbReference>
<dbReference type="InterPro" id="IPR008949">
    <property type="entry name" value="Isoprenoid_synthase_dom_sf"/>
</dbReference>
<dbReference type="EMBL" id="AYKW01000067">
    <property type="protein sequence ID" value="PIL24516.1"/>
    <property type="molecule type" value="Genomic_DNA"/>
</dbReference>
<evidence type="ECO:0000256" key="2">
    <source>
        <dbReference type="ARBA" id="ARBA00006333"/>
    </source>
</evidence>
<dbReference type="AlphaFoldDB" id="A0A2G8RSM1"/>
<gene>
    <name evidence="7" type="ORF">GSI_14272</name>
</gene>
<protein>
    <recommendedName>
        <fullName evidence="6">Terpene synthase</fullName>
        <ecNumber evidence="6">4.2.3.-</ecNumber>
    </recommendedName>
</protein>
<evidence type="ECO:0000256" key="3">
    <source>
        <dbReference type="ARBA" id="ARBA00022723"/>
    </source>
</evidence>
<evidence type="ECO:0000313" key="7">
    <source>
        <dbReference type="EMBL" id="PIL24516.1"/>
    </source>
</evidence>
<keyword evidence="4 6" id="KW-0460">Magnesium</keyword>
<dbReference type="PANTHER" id="PTHR35201">
    <property type="entry name" value="TERPENE SYNTHASE"/>
    <property type="match status" value="1"/>
</dbReference>
<comment type="similarity">
    <text evidence="2 6">Belongs to the terpene synthase family.</text>
</comment>
<reference evidence="7 8" key="1">
    <citation type="journal article" date="2015" name="Sci. Rep.">
        <title>Chromosome-level genome map provides insights into diverse defense mechanisms in the medicinal fungus Ganoderma sinense.</title>
        <authorList>
            <person name="Zhu Y."/>
            <person name="Xu J."/>
            <person name="Sun C."/>
            <person name="Zhou S."/>
            <person name="Xu H."/>
            <person name="Nelson D.R."/>
            <person name="Qian J."/>
            <person name="Song J."/>
            <person name="Luo H."/>
            <person name="Xiang L."/>
            <person name="Li Y."/>
            <person name="Xu Z."/>
            <person name="Ji A."/>
            <person name="Wang L."/>
            <person name="Lu S."/>
            <person name="Hayward A."/>
            <person name="Sun W."/>
            <person name="Li X."/>
            <person name="Schwartz D.C."/>
            <person name="Wang Y."/>
            <person name="Chen S."/>
        </authorList>
    </citation>
    <scope>NUCLEOTIDE SEQUENCE [LARGE SCALE GENOMIC DNA]</scope>
    <source>
        <strain evidence="7 8">ZZ0214-1</strain>
    </source>
</reference>
<dbReference type="GO" id="GO:0008299">
    <property type="term" value="P:isoprenoid biosynthetic process"/>
    <property type="evidence" value="ECO:0007669"/>
    <property type="project" value="UniProtKB-ARBA"/>
</dbReference>
<dbReference type="OrthoDB" id="2861623at2759"/>
<dbReference type="Pfam" id="PF19086">
    <property type="entry name" value="Terpene_syn_C_2"/>
    <property type="match status" value="1"/>
</dbReference>
<comment type="cofactor">
    <cofactor evidence="1 6">
        <name>Mg(2+)</name>
        <dbReference type="ChEBI" id="CHEBI:18420"/>
    </cofactor>
</comment>
<dbReference type="SFLD" id="SFLDS00005">
    <property type="entry name" value="Isoprenoid_Synthase_Type_I"/>
    <property type="match status" value="1"/>
</dbReference>